<organism evidence="2 3">
    <name type="scientific">Stephanodiscus triporus</name>
    <dbReference type="NCBI Taxonomy" id="2934178"/>
    <lineage>
        <taxon>Eukaryota</taxon>
        <taxon>Sar</taxon>
        <taxon>Stramenopiles</taxon>
        <taxon>Ochrophyta</taxon>
        <taxon>Bacillariophyta</taxon>
        <taxon>Coscinodiscophyceae</taxon>
        <taxon>Thalassiosirophycidae</taxon>
        <taxon>Stephanodiscales</taxon>
        <taxon>Stephanodiscaceae</taxon>
        <taxon>Stephanodiscus</taxon>
    </lineage>
</organism>
<accession>A0ABD3QAT0</accession>
<feature type="region of interest" description="Disordered" evidence="1">
    <location>
        <begin position="388"/>
        <end position="413"/>
    </location>
</feature>
<keyword evidence="3" id="KW-1185">Reference proteome</keyword>
<feature type="compositionally biased region" description="Low complexity" evidence="1">
    <location>
        <begin position="403"/>
        <end position="413"/>
    </location>
</feature>
<feature type="compositionally biased region" description="Basic and acidic residues" evidence="1">
    <location>
        <begin position="743"/>
        <end position="774"/>
    </location>
</feature>
<dbReference type="AlphaFoldDB" id="A0ABD3QAT0"/>
<protein>
    <submittedName>
        <fullName evidence="2">Uncharacterized protein</fullName>
    </submittedName>
</protein>
<evidence type="ECO:0000256" key="1">
    <source>
        <dbReference type="SAM" id="MobiDB-lite"/>
    </source>
</evidence>
<feature type="compositionally biased region" description="Pro residues" evidence="1">
    <location>
        <begin position="623"/>
        <end position="646"/>
    </location>
</feature>
<gene>
    <name evidence="2" type="ORF">ACHAW5_010122</name>
</gene>
<feature type="region of interest" description="Disordered" evidence="1">
    <location>
        <begin position="723"/>
        <end position="814"/>
    </location>
</feature>
<evidence type="ECO:0000313" key="2">
    <source>
        <dbReference type="EMBL" id="KAL3796816.1"/>
    </source>
</evidence>
<dbReference type="Proteomes" id="UP001530315">
    <property type="component" value="Unassembled WGS sequence"/>
</dbReference>
<comment type="caution">
    <text evidence="2">The sequence shown here is derived from an EMBL/GenBank/DDBJ whole genome shotgun (WGS) entry which is preliminary data.</text>
</comment>
<feature type="region of interest" description="Disordered" evidence="1">
    <location>
        <begin position="499"/>
        <end position="521"/>
    </location>
</feature>
<feature type="compositionally biased region" description="Low complexity" evidence="1">
    <location>
        <begin position="101"/>
        <end position="110"/>
    </location>
</feature>
<reference evidence="2 3" key="1">
    <citation type="submission" date="2024-10" db="EMBL/GenBank/DDBJ databases">
        <title>Updated reference genomes for cyclostephanoid diatoms.</title>
        <authorList>
            <person name="Roberts W.R."/>
            <person name="Alverson A.J."/>
        </authorList>
    </citation>
    <scope>NUCLEOTIDE SEQUENCE [LARGE SCALE GENOMIC DNA]</scope>
    <source>
        <strain evidence="2 3">AJA276-08</strain>
    </source>
</reference>
<feature type="compositionally biased region" description="Basic and acidic residues" evidence="1">
    <location>
        <begin position="605"/>
        <end position="620"/>
    </location>
</feature>
<feature type="compositionally biased region" description="Basic residues" evidence="1">
    <location>
        <begin position="723"/>
        <end position="734"/>
    </location>
</feature>
<feature type="compositionally biased region" description="Basic and acidic residues" evidence="1">
    <location>
        <begin position="143"/>
        <end position="158"/>
    </location>
</feature>
<dbReference type="EMBL" id="JALLAZ020000372">
    <property type="protein sequence ID" value="KAL3796816.1"/>
    <property type="molecule type" value="Genomic_DNA"/>
</dbReference>
<evidence type="ECO:0000313" key="3">
    <source>
        <dbReference type="Proteomes" id="UP001530315"/>
    </source>
</evidence>
<feature type="region of interest" description="Disordered" evidence="1">
    <location>
        <begin position="600"/>
        <end position="656"/>
    </location>
</feature>
<name>A0ABD3QAT0_9STRA</name>
<feature type="region of interest" description="Disordered" evidence="1">
    <location>
        <begin position="1"/>
        <end position="49"/>
    </location>
</feature>
<proteinExistence type="predicted"/>
<feature type="region of interest" description="Disordered" evidence="1">
    <location>
        <begin position="89"/>
        <end position="168"/>
    </location>
</feature>
<sequence>MRDPKRNDVVDGVFRVGNSRPYRPREENPRRPRAERVAGGNGRTASRGWRRTRHVAACTGGDDVFLHGAVPTITPHDYDVAAYQWDRRTVEKSSAPREQGSAAADESASEGNPHHKLPAAVAHQRDRIPVVVPTGSSEIEGPNPHESDERPQIPHGADRGQQIGGRGDLEKIFRLLTEKTKTEKETKSWPVEEPRHDSVLDTTEGLTNKRQNNLSSNVESEENLNYDMGLQFKENSMRSMDVSPAHESWVQEENTHTKSKYLHTSKSQPSIKELIPPTSYARAEHIASNSSPDFGSLSKSADIKAKASSALGLLSMEDLLRSITKEISMSQKGRIRNRKGSNDKEASMSQLDSRLFNKGHDSAENETLPFPVRNLGFDRDKSAIDVGFTSSVMDEEDRETRMTSDGTTSTTNLYEVEYGSDEDSEEEEEQNPQLNNVLDALSAAPAPLPLSTEHSDAPSSISPRIGNAGGLRIDLSTLQASKPSGGLRIDLGSLQAYKPSVKPETNTDEISQPEKPAFHVNNLPFTGRFGESGMYTGLVSEQYKPHGKGTMEYDNGEVIKGYWSEGDLVRESGLYSDSEEDDDDESDDLSSSMANIQARGLAAKFGRDCSRSRSRSKDRVASTPPPPSPPPPSEIPSPPPLPPPPKYNIGDPGRHRDMVVDKDEALLTIEQLRFGDGAFIRRSDGRWTYAVVKSLEETAEGKSAIRFTVNDENSSKSYSKKYWRTHVRPLKGTKPKPPPPLTAEDREGRAKQREPAVEELPKKNAHNDSNDVIDRGYSCPPTQSRLAFVLPARHGGSRSRSRQRSVSASPMRTLTSIVEIEVEDENEDEK</sequence>
<feature type="compositionally biased region" description="Basic and acidic residues" evidence="1">
    <location>
        <begin position="23"/>
        <end position="36"/>
    </location>
</feature>